<dbReference type="GO" id="GO:0051301">
    <property type="term" value="P:cell division"/>
    <property type="evidence" value="ECO:0007669"/>
    <property type="project" value="UniProtKB-KW"/>
</dbReference>
<reference evidence="22" key="1">
    <citation type="submission" date="2015-08" db="EMBL/GenBank/DDBJ databases">
        <title>Comparative genomics of the Campylobacter concisus group.</title>
        <authorList>
            <person name="Miller W.G."/>
            <person name="Yee E."/>
            <person name="Chapman M.H."/>
            <person name="Huynh S."/>
            <person name="Bono J.L."/>
            <person name="On S.L.W."/>
            <person name="St Leger J."/>
            <person name="Foster G."/>
            <person name="Parker C.T."/>
        </authorList>
    </citation>
    <scope>NUCLEOTIDE SEQUENCE [LARGE SCALE GENOMIC DNA]</scope>
    <source>
        <strain evidence="22">ATCC 33237</strain>
    </source>
</reference>
<dbReference type="InterPro" id="IPR011601">
    <property type="entry name" value="MurB_C"/>
</dbReference>
<dbReference type="UniPathway" id="UPA00219"/>
<dbReference type="Proteomes" id="UP000066049">
    <property type="component" value="Chromosome"/>
</dbReference>
<evidence type="ECO:0000313" key="22">
    <source>
        <dbReference type="Proteomes" id="UP000066049"/>
    </source>
</evidence>
<dbReference type="InterPro" id="IPR003170">
    <property type="entry name" value="MurB"/>
</dbReference>
<dbReference type="GO" id="GO:0071555">
    <property type="term" value="P:cell wall organization"/>
    <property type="evidence" value="ECO:0007669"/>
    <property type="project" value="UniProtKB-KW"/>
</dbReference>
<evidence type="ECO:0000256" key="16">
    <source>
        <dbReference type="ARBA" id="ARBA00023316"/>
    </source>
</evidence>
<dbReference type="GO" id="GO:0008762">
    <property type="term" value="F:UDP-N-acetylmuramate dehydrogenase activity"/>
    <property type="evidence" value="ECO:0007669"/>
    <property type="project" value="UniProtKB-UniRule"/>
</dbReference>
<dbReference type="KEGG" id="ccoc:CCON33237_1661"/>
<dbReference type="GO" id="GO:0005829">
    <property type="term" value="C:cytosol"/>
    <property type="evidence" value="ECO:0007669"/>
    <property type="project" value="TreeGrafter"/>
</dbReference>
<evidence type="ECO:0000256" key="7">
    <source>
        <dbReference type="ARBA" id="ARBA00022490"/>
    </source>
</evidence>
<feature type="domain" description="UDP-N-acetylenolpyruvoylglucosamine reductase C-terminal" evidence="20">
    <location>
        <begin position="173"/>
        <end position="264"/>
    </location>
</feature>
<sequence>MTRLVDFSKFTSVRIGGVHEIFEVNSLEDLNSPHFLGAVMIGGGNNLLISPNPPKMAMLGKSFDYVNLERLGDKIYLEIGAATKSAKIYNFSKQNNIADLEFLKNIPGTFGGLIKMNAGLLKFSISDNLTHVRLARGWVSKDEINFSYRHSGIDEAILGAKFELHSGFDASISDAISAKRANQPKGASFGSCFVNPEGYFAGALLEAVGLKGYAIGGAKFSEEHANFLINFNHASFEDATSLINLAKARVLEKFGVELKTEVCIL</sequence>
<accession>A0A0M4SP07</accession>
<keyword evidence="11 19" id="KW-0521">NADP</keyword>
<comment type="subcellular location">
    <subcellularLocation>
        <location evidence="3 19">Cytoplasm</location>
    </subcellularLocation>
</comment>
<evidence type="ECO:0000256" key="13">
    <source>
        <dbReference type="ARBA" id="ARBA00022984"/>
    </source>
</evidence>
<dbReference type="Pfam" id="PF02873">
    <property type="entry name" value="MurB_C"/>
    <property type="match status" value="1"/>
</dbReference>
<evidence type="ECO:0000256" key="9">
    <source>
        <dbReference type="ARBA" id="ARBA00022630"/>
    </source>
</evidence>
<keyword evidence="12 19" id="KW-0133">Cell shape</keyword>
<dbReference type="Gene3D" id="3.30.43.10">
    <property type="entry name" value="Uridine Diphospho-n-acetylenolpyruvylglucosamine Reductase, domain 2"/>
    <property type="match status" value="1"/>
</dbReference>
<feature type="active site" description="Proton donor" evidence="19">
    <location>
        <position position="191"/>
    </location>
</feature>
<dbReference type="SUPFAM" id="SSF56194">
    <property type="entry name" value="Uridine diphospho-N-Acetylenolpyruvylglucosamine reductase, MurB, C-terminal domain"/>
    <property type="match status" value="1"/>
</dbReference>
<dbReference type="InterPro" id="IPR016169">
    <property type="entry name" value="FAD-bd_PCMH_sub2"/>
</dbReference>
<comment type="pathway">
    <text evidence="4 19">Cell wall biogenesis; peptidoglycan biosynthesis.</text>
</comment>
<evidence type="ECO:0000256" key="6">
    <source>
        <dbReference type="ARBA" id="ARBA00015188"/>
    </source>
</evidence>
<dbReference type="PANTHER" id="PTHR21071:SF4">
    <property type="entry name" value="UDP-N-ACETYLENOLPYRUVOYLGLUCOSAMINE REDUCTASE"/>
    <property type="match status" value="1"/>
</dbReference>
<name>A0A0M4SP07_9BACT</name>
<evidence type="ECO:0000256" key="4">
    <source>
        <dbReference type="ARBA" id="ARBA00004752"/>
    </source>
</evidence>
<evidence type="ECO:0000259" key="20">
    <source>
        <dbReference type="Pfam" id="PF02873"/>
    </source>
</evidence>
<keyword evidence="7 19" id="KW-0963">Cytoplasm</keyword>
<comment type="catalytic activity">
    <reaction evidence="18 19">
        <text>UDP-N-acetyl-alpha-D-muramate + NADP(+) = UDP-N-acetyl-3-O-(1-carboxyvinyl)-alpha-D-glucosamine + NADPH + H(+)</text>
        <dbReference type="Rhea" id="RHEA:12248"/>
        <dbReference type="ChEBI" id="CHEBI:15378"/>
        <dbReference type="ChEBI" id="CHEBI:57783"/>
        <dbReference type="ChEBI" id="CHEBI:58349"/>
        <dbReference type="ChEBI" id="CHEBI:68483"/>
        <dbReference type="ChEBI" id="CHEBI:70757"/>
        <dbReference type="EC" id="1.3.1.98"/>
    </reaction>
</comment>
<comment type="similarity">
    <text evidence="19">Belongs to the MurB family.</text>
</comment>
<dbReference type="GO" id="GO:0050660">
    <property type="term" value="F:flavin adenine dinucleotide binding"/>
    <property type="evidence" value="ECO:0007669"/>
    <property type="project" value="InterPro"/>
</dbReference>
<comment type="function">
    <text evidence="2 19">Cell wall formation.</text>
</comment>
<dbReference type="RefSeq" id="WP_054197222.1">
    <property type="nucleotide sequence ID" value="NZ_CABMKQ010000018.1"/>
</dbReference>
<evidence type="ECO:0000256" key="18">
    <source>
        <dbReference type="ARBA" id="ARBA00048914"/>
    </source>
</evidence>
<dbReference type="NCBIfam" id="TIGR00179">
    <property type="entry name" value="murB"/>
    <property type="match status" value="1"/>
</dbReference>
<evidence type="ECO:0000256" key="1">
    <source>
        <dbReference type="ARBA" id="ARBA00001974"/>
    </source>
</evidence>
<evidence type="ECO:0000256" key="12">
    <source>
        <dbReference type="ARBA" id="ARBA00022960"/>
    </source>
</evidence>
<evidence type="ECO:0000256" key="3">
    <source>
        <dbReference type="ARBA" id="ARBA00004496"/>
    </source>
</evidence>
<dbReference type="PATRIC" id="fig|199.248.peg.1714"/>
<evidence type="ECO:0000313" key="21">
    <source>
        <dbReference type="EMBL" id="ALF48309.1"/>
    </source>
</evidence>
<keyword evidence="13 19" id="KW-0573">Peptidoglycan synthesis</keyword>
<evidence type="ECO:0000256" key="15">
    <source>
        <dbReference type="ARBA" id="ARBA00023306"/>
    </source>
</evidence>
<dbReference type="GeneID" id="28663340"/>
<dbReference type="InterPro" id="IPR036318">
    <property type="entry name" value="FAD-bd_PCMH-like_sf"/>
</dbReference>
<evidence type="ECO:0000256" key="17">
    <source>
        <dbReference type="ARBA" id="ARBA00031026"/>
    </source>
</evidence>
<dbReference type="HAMAP" id="MF_00037">
    <property type="entry name" value="MurB"/>
    <property type="match status" value="1"/>
</dbReference>
<dbReference type="EMBL" id="CP012541">
    <property type="protein sequence ID" value="ALF48309.1"/>
    <property type="molecule type" value="Genomic_DNA"/>
</dbReference>
<evidence type="ECO:0000256" key="5">
    <source>
        <dbReference type="ARBA" id="ARBA00012518"/>
    </source>
</evidence>
<evidence type="ECO:0000256" key="8">
    <source>
        <dbReference type="ARBA" id="ARBA00022618"/>
    </source>
</evidence>
<dbReference type="AlphaFoldDB" id="A0A0M4SP07"/>
<evidence type="ECO:0000256" key="2">
    <source>
        <dbReference type="ARBA" id="ARBA00003921"/>
    </source>
</evidence>
<comment type="cofactor">
    <cofactor evidence="1 19">
        <name>FAD</name>
        <dbReference type="ChEBI" id="CHEBI:57692"/>
    </cofactor>
</comment>
<organism evidence="21 22">
    <name type="scientific">Campylobacter concisus</name>
    <dbReference type="NCBI Taxonomy" id="199"/>
    <lineage>
        <taxon>Bacteria</taxon>
        <taxon>Pseudomonadati</taxon>
        <taxon>Campylobacterota</taxon>
        <taxon>Epsilonproteobacteria</taxon>
        <taxon>Campylobacterales</taxon>
        <taxon>Campylobacteraceae</taxon>
        <taxon>Campylobacter</taxon>
    </lineage>
</organism>
<evidence type="ECO:0000256" key="14">
    <source>
        <dbReference type="ARBA" id="ARBA00023002"/>
    </source>
</evidence>
<dbReference type="InterPro" id="IPR016167">
    <property type="entry name" value="FAD-bd_PCMH_sub1"/>
</dbReference>
<feature type="active site" evidence="19">
    <location>
        <position position="149"/>
    </location>
</feature>
<dbReference type="Gene3D" id="3.30.465.10">
    <property type="match status" value="1"/>
</dbReference>
<dbReference type="Gene3D" id="3.90.78.10">
    <property type="entry name" value="UDP-N-acetylenolpyruvoylglucosamine reductase, C-terminal domain"/>
    <property type="match status" value="1"/>
</dbReference>
<gene>
    <name evidence="19 21" type="primary">murB</name>
    <name evidence="21" type="ORF">CCON33237_1661</name>
</gene>
<keyword evidence="14 19" id="KW-0560">Oxidoreductase</keyword>
<dbReference type="EC" id="1.3.1.98" evidence="5 19"/>
<dbReference type="NCBIfam" id="NF010479">
    <property type="entry name" value="PRK13904.1"/>
    <property type="match status" value="1"/>
</dbReference>
<keyword evidence="15 19" id="KW-0131">Cell cycle</keyword>
<keyword evidence="16 19" id="KW-0961">Cell wall biogenesis/degradation</keyword>
<dbReference type="SUPFAM" id="SSF56176">
    <property type="entry name" value="FAD-binding/transporter-associated domain-like"/>
    <property type="match status" value="1"/>
</dbReference>
<proteinExistence type="inferred from homology"/>
<dbReference type="GO" id="GO:0008360">
    <property type="term" value="P:regulation of cell shape"/>
    <property type="evidence" value="ECO:0007669"/>
    <property type="project" value="UniProtKB-KW"/>
</dbReference>
<evidence type="ECO:0000256" key="19">
    <source>
        <dbReference type="HAMAP-Rule" id="MF_00037"/>
    </source>
</evidence>
<keyword evidence="10 19" id="KW-0274">FAD</keyword>
<protein>
    <recommendedName>
        <fullName evidence="6 19">UDP-N-acetylenolpyruvoylglucosamine reductase</fullName>
        <ecNumber evidence="5 19">1.3.1.98</ecNumber>
    </recommendedName>
    <alternativeName>
        <fullName evidence="17 19">UDP-N-acetylmuramate dehydrogenase</fullName>
    </alternativeName>
</protein>
<dbReference type="GO" id="GO:0009252">
    <property type="term" value="P:peptidoglycan biosynthetic process"/>
    <property type="evidence" value="ECO:0007669"/>
    <property type="project" value="UniProtKB-UniRule"/>
</dbReference>
<dbReference type="InterPro" id="IPR036635">
    <property type="entry name" value="MurB_C_sf"/>
</dbReference>
<dbReference type="PANTHER" id="PTHR21071">
    <property type="entry name" value="UDP-N-ACETYLENOLPYRUVOYLGLUCOSAMINE REDUCTASE"/>
    <property type="match status" value="1"/>
</dbReference>
<evidence type="ECO:0000256" key="10">
    <source>
        <dbReference type="ARBA" id="ARBA00022827"/>
    </source>
</evidence>
<keyword evidence="9 19" id="KW-0285">Flavoprotein</keyword>
<evidence type="ECO:0000256" key="11">
    <source>
        <dbReference type="ARBA" id="ARBA00022857"/>
    </source>
</evidence>
<feature type="active site" evidence="19">
    <location>
        <position position="261"/>
    </location>
</feature>
<keyword evidence="8 19" id="KW-0132">Cell division</keyword>